<comment type="caution">
    <text evidence="1">The sequence shown here is derived from an EMBL/GenBank/DDBJ whole genome shotgun (WGS) entry which is preliminary data.</text>
</comment>
<dbReference type="Gene3D" id="3.40.47.10">
    <property type="match status" value="1"/>
</dbReference>
<accession>A0ABS0GT83</accession>
<proteinExistence type="predicted"/>
<name>A0ABS0GT83_9ACTN</name>
<dbReference type="SUPFAM" id="SSF53901">
    <property type="entry name" value="Thiolase-like"/>
    <property type="match status" value="1"/>
</dbReference>
<dbReference type="Proteomes" id="UP000638560">
    <property type="component" value="Unassembled WGS sequence"/>
</dbReference>
<gene>
    <name evidence="1" type="ORF">I0C86_09735</name>
</gene>
<dbReference type="RefSeq" id="WP_196200894.1">
    <property type="nucleotide sequence ID" value="NZ_JADPUN010000111.1"/>
</dbReference>
<protein>
    <submittedName>
        <fullName evidence="1">Uncharacterized protein</fullName>
    </submittedName>
</protein>
<organism evidence="1 2">
    <name type="scientific">Plantactinospora alkalitolerans</name>
    <dbReference type="NCBI Taxonomy" id="2789879"/>
    <lineage>
        <taxon>Bacteria</taxon>
        <taxon>Bacillati</taxon>
        <taxon>Actinomycetota</taxon>
        <taxon>Actinomycetes</taxon>
        <taxon>Micromonosporales</taxon>
        <taxon>Micromonosporaceae</taxon>
        <taxon>Plantactinospora</taxon>
    </lineage>
</organism>
<evidence type="ECO:0000313" key="1">
    <source>
        <dbReference type="EMBL" id="MBF9129254.1"/>
    </source>
</evidence>
<dbReference type="InterPro" id="IPR016039">
    <property type="entry name" value="Thiolase-like"/>
</dbReference>
<sequence>MPLSLSSAALVLEPDPVPYRPDADCAIFERDLLVRFGIGRDEGRLRQGANIGFTELADSLIRALPIPLTSPDLLIFAFGLPDMIALKHVAQRVNYMLGGRSHCFAVSEQGLRAPFTALKVADAFARSGRCDTLALFVCEQNTYAYPDPFIEDNKVPNSGALLYFDGAGRYEFHGTRMAPRGTPLRTLLTSMTAGLEPGPTLLVAGPWADGGELTGTGLPIHRTAPGPFCTGVWLDLARHHEDWSATYRSVVLCDTDPRTGQSQVAVLRLRPTHQIHRRSS</sequence>
<reference evidence="1 2" key="1">
    <citation type="submission" date="2020-11" db="EMBL/GenBank/DDBJ databases">
        <title>A novel isolate from a Black sea contaminated sediment with potential to produce alkanes: Plantactinospora alkalitolerans sp. nov.</title>
        <authorList>
            <person name="Carro L."/>
            <person name="Veyisoglu A."/>
            <person name="Guven K."/>
            <person name="Schumann P."/>
            <person name="Klenk H.-P."/>
            <person name="Sahin N."/>
        </authorList>
    </citation>
    <scope>NUCLEOTIDE SEQUENCE [LARGE SCALE GENOMIC DNA]</scope>
    <source>
        <strain evidence="1 2">S1510</strain>
    </source>
</reference>
<keyword evidence="2" id="KW-1185">Reference proteome</keyword>
<evidence type="ECO:0000313" key="2">
    <source>
        <dbReference type="Proteomes" id="UP000638560"/>
    </source>
</evidence>
<dbReference type="EMBL" id="JADPUN010000111">
    <property type="protein sequence ID" value="MBF9129254.1"/>
    <property type="molecule type" value="Genomic_DNA"/>
</dbReference>